<organism evidence="2 3">
    <name type="scientific">Thalassospira lucentensis</name>
    <dbReference type="NCBI Taxonomy" id="168935"/>
    <lineage>
        <taxon>Bacteria</taxon>
        <taxon>Pseudomonadati</taxon>
        <taxon>Pseudomonadota</taxon>
        <taxon>Alphaproteobacteria</taxon>
        <taxon>Rhodospirillales</taxon>
        <taxon>Thalassospiraceae</taxon>
        <taxon>Thalassospira</taxon>
    </lineage>
</organism>
<comment type="caution">
    <text evidence="2">The sequence shown here is derived from an EMBL/GenBank/DDBJ whole genome shotgun (WGS) entry which is preliminary data.</text>
</comment>
<evidence type="ECO:0000313" key="3">
    <source>
        <dbReference type="Proteomes" id="UP000264753"/>
    </source>
</evidence>
<gene>
    <name evidence="2" type="ORF">DEF21_20985</name>
</gene>
<reference evidence="2 3" key="1">
    <citation type="journal article" date="2018" name="Nat. Biotechnol.">
        <title>A standardized bacterial taxonomy based on genome phylogeny substantially revises the tree of life.</title>
        <authorList>
            <person name="Parks D.H."/>
            <person name="Chuvochina M."/>
            <person name="Waite D.W."/>
            <person name="Rinke C."/>
            <person name="Skarshewski A."/>
            <person name="Chaumeil P.A."/>
            <person name="Hugenholtz P."/>
        </authorList>
    </citation>
    <scope>NUCLEOTIDE SEQUENCE [LARGE SCALE GENOMIC DNA]</scope>
    <source>
        <strain evidence="2">UBA8707</strain>
    </source>
</reference>
<dbReference type="RefSeq" id="WP_277293772.1">
    <property type="nucleotide sequence ID" value="NZ_DOOG01000167.1"/>
</dbReference>
<accession>A0A358HYU9</accession>
<dbReference type="EMBL" id="DOOG01000167">
    <property type="protein sequence ID" value="HBV00358.1"/>
    <property type="molecule type" value="Genomic_DNA"/>
</dbReference>
<dbReference type="Proteomes" id="UP000264753">
    <property type="component" value="Unassembled WGS sequence"/>
</dbReference>
<feature type="non-terminal residue" evidence="2">
    <location>
        <position position="1"/>
    </location>
</feature>
<sequence length="72" mass="8348">GLKAQDTAELFFNDVKVPKANVHYYFSTKEALYRRIMEDICDHWLEAAMTFENSSDPAEILRGYIEAKMDLS</sequence>
<feature type="non-terminal residue" evidence="2">
    <location>
        <position position="72"/>
    </location>
</feature>
<dbReference type="InterPro" id="IPR009057">
    <property type="entry name" value="Homeodomain-like_sf"/>
</dbReference>
<dbReference type="InterPro" id="IPR013573">
    <property type="entry name" value="Tscrpt_reg_YcdC_C"/>
</dbReference>
<dbReference type="Pfam" id="PF08362">
    <property type="entry name" value="TetR_C_3"/>
    <property type="match status" value="1"/>
</dbReference>
<dbReference type="Gene3D" id="1.10.357.10">
    <property type="entry name" value="Tetracycline Repressor, domain 2"/>
    <property type="match status" value="1"/>
</dbReference>
<dbReference type="GO" id="GO:0045892">
    <property type="term" value="P:negative regulation of DNA-templated transcription"/>
    <property type="evidence" value="ECO:0007669"/>
    <property type="project" value="InterPro"/>
</dbReference>
<feature type="domain" description="Transcription regulator YcdC C-terminal" evidence="1">
    <location>
        <begin position="38"/>
        <end position="72"/>
    </location>
</feature>
<dbReference type="SUPFAM" id="SSF46689">
    <property type="entry name" value="Homeodomain-like"/>
    <property type="match status" value="1"/>
</dbReference>
<evidence type="ECO:0000259" key="1">
    <source>
        <dbReference type="Pfam" id="PF08362"/>
    </source>
</evidence>
<proteinExistence type="predicted"/>
<name>A0A358HYU9_9PROT</name>
<protein>
    <submittedName>
        <fullName evidence="2">TetR family transcriptional regulator</fullName>
    </submittedName>
</protein>
<dbReference type="AlphaFoldDB" id="A0A358HYU9"/>
<evidence type="ECO:0000313" key="2">
    <source>
        <dbReference type="EMBL" id="HBV00358.1"/>
    </source>
</evidence>